<keyword evidence="1" id="KW-0548">Nucleotidyltransferase</keyword>
<sequence length="612" mass="68976">MVGNVGTEPTYRRINAESVIDVKFHRCQPRLALTQWRVMDKYGLLIRGWAHRRLNIDALTSHLATALLPVTDENTPADQLISYLTSTCDACMPPRVPPPPGRRQAHWWNQEIAALRDEYGRLRRNYHRAARKRESPEQLDVHQTAYTAKRKVLRQTIRSSQAKCWSDRCRSVDSDPWSFAYKVVTKRIVRRRPGIEIRGMESEIADHLFPNPPATGWALKPYLPATAKDETVALAELAQACKILLPGKATGPDGIPNEVLANVFLRKPNTQLSTEASPKKPKAVVLTRKNKYDNPELLVEGHVIPIKRSMRYLGVEIDTRLSFTKHIQQASRKATDSAKAIGRLMPNLGRPSQSKRALLGTVANSKMLYASPIWAVRGTKTAKNRAELARAQRTIALRTIRAYGTVSVDVLSILVSMLPADLLATERARVRVCLDDQTDDAPKTLGKLGGTGLIEADRRTGSPPDVGRWLTKPPLTLTFRLTQVLSGHGCFRSYLKKFNRVDDSYCVYCVDPDDTVEHTVSISPSWLDNRARMTEIMRRSPNAGDVEEILCGTLPHDLPEDAQVRRRIINQSETNRMEFIRMVETILSTIEKDEREDEALQRAQGNVRATRL</sequence>
<evidence type="ECO:0000313" key="1">
    <source>
        <dbReference type="EMBL" id="KAF0766676.1"/>
    </source>
</evidence>
<dbReference type="OrthoDB" id="6618110at2759"/>
<keyword evidence="2" id="KW-1185">Reference proteome</keyword>
<dbReference type="EMBL" id="VUJU01001133">
    <property type="protein sequence ID" value="KAF0766676.1"/>
    <property type="molecule type" value="Genomic_DNA"/>
</dbReference>
<organism evidence="1 2">
    <name type="scientific">Aphis craccivora</name>
    <name type="common">Cowpea aphid</name>
    <dbReference type="NCBI Taxonomy" id="307492"/>
    <lineage>
        <taxon>Eukaryota</taxon>
        <taxon>Metazoa</taxon>
        <taxon>Ecdysozoa</taxon>
        <taxon>Arthropoda</taxon>
        <taxon>Hexapoda</taxon>
        <taxon>Insecta</taxon>
        <taxon>Pterygota</taxon>
        <taxon>Neoptera</taxon>
        <taxon>Paraneoptera</taxon>
        <taxon>Hemiptera</taxon>
        <taxon>Sternorrhyncha</taxon>
        <taxon>Aphidomorpha</taxon>
        <taxon>Aphidoidea</taxon>
        <taxon>Aphididae</taxon>
        <taxon>Aphidini</taxon>
        <taxon>Aphis</taxon>
        <taxon>Aphis</taxon>
    </lineage>
</organism>
<gene>
    <name evidence="1" type="ORF">FWK35_00021515</name>
</gene>
<name>A0A6G0Z7C0_APHCR</name>
<keyword evidence="1" id="KW-0808">Transferase</keyword>
<dbReference type="Proteomes" id="UP000478052">
    <property type="component" value="Unassembled WGS sequence"/>
</dbReference>
<dbReference type="GO" id="GO:0003964">
    <property type="term" value="F:RNA-directed DNA polymerase activity"/>
    <property type="evidence" value="ECO:0007669"/>
    <property type="project" value="UniProtKB-KW"/>
</dbReference>
<keyword evidence="1" id="KW-0695">RNA-directed DNA polymerase</keyword>
<comment type="caution">
    <text evidence="1">The sequence shown here is derived from an EMBL/GenBank/DDBJ whole genome shotgun (WGS) entry which is preliminary data.</text>
</comment>
<reference evidence="1 2" key="1">
    <citation type="submission" date="2019-08" db="EMBL/GenBank/DDBJ databases">
        <title>Whole genome of Aphis craccivora.</title>
        <authorList>
            <person name="Voronova N.V."/>
            <person name="Shulinski R.S."/>
            <person name="Bandarenka Y.V."/>
            <person name="Zhorov D.G."/>
            <person name="Warner D."/>
        </authorList>
    </citation>
    <scope>NUCLEOTIDE SEQUENCE [LARGE SCALE GENOMIC DNA]</scope>
    <source>
        <strain evidence="1">180601</strain>
        <tissue evidence="1">Whole Body</tissue>
    </source>
</reference>
<protein>
    <submittedName>
        <fullName evidence="1">Reverse transcriptase domain-containing protein</fullName>
    </submittedName>
</protein>
<accession>A0A6G0Z7C0</accession>
<evidence type="ECO:0000313" key="2">
    <source>
        <dbReference type="Proteomes" id="UP000478052"/>
    </source>
</evidence>
<dbReference type="AlphaFoldDB" id="A0A6G0Z7C0"/>
<proteinExistence type="predicted"/>